<keyword evidence="3" id="KW-1185">Reference proteome</keyword>
<feature type="region of interest" description="Disordered" evidence="1">
    <location>
        <begin position="1"/>
        <end position="48"/>
    </location>
</feature>
<name>A0AAE0ZG20_9GAST</name>
<dbReference type="EMBL" id="JAWDGP010004069">
    <property type="protein sequence ID" value="KAK3768101.1"/>
    <property type="molecule type" value="Genomic_DNA"/>
</dbReference>
<proteinExistence type="predicted"/>
<gene>
    <name evidence="2" type="ORF">RRG08_004643</name>
</gene>
<evidence type="ECO:0000313" key="2">
    <source>
        <dbReference type="EMBL" id="KAK3768101.1"/>
    </source>
</evidence>
<accession>A0AAE0ZG20</accession>
<reference evidence="2" key="1">
    <citation type="journal article" date="2023" name="G3 (Bethesda)">
        <title>A reference genome for the long-term kleptoplast-retaining sea slug Elysia crispata morphotype clarki.</title>
        <authorList>
            <person name="Eastman K.E."/>
            <person name="Pendleton A.L."/>
            <person name="Shaikh M.A."/>
            <person name="Suttiyut T."/>
            <person name="Ogas R."/>
            <person name="Tomko P."/>
            <person name="Gavelis G."/>
            <person name="Widhalm J.R."/>
            <person name="Wisecaver J.H."/>
        </authorList>
    </citation>
    <scope>NUCLEOTIDE SEQUENCE</scope>
    <source>
        <strain evidence="2">ECLA1</strain>
    </source>
</reference>
<dbReference type="AlphaFoldDB" id="A0AAE0ZG20"/>
<evidence type="ECO:0000313" key="3">
    <source>
        <dbReference type="Proteomes" id="UP001283361"/>
    </source>
</evidence>
<dbReference type="Proteomes" id="UP001283361">
    <property type="component" value="Unassembled WGS sequence"/>
</dbReference>
<protein>
    <submittedName>
        <fullName evidence="2">Uncharacterized protein</fullName>
    </submittedName>
</protein>
<evidence type="ECO:0000256" key="1">
    <source>
        <dbReference type="SAM" id="MobiDB-lite"/>
    </source>
</evidence>
<feature type="compositionally biased region" description="Polar residues" evidence="1">
    <location>
        <begin position="11"/>
        <end position="23"/>
    </location>
</feature>
<organism evidence="2 3">
    <name type="scientific">Elysia crispata</name>
    <name type="common">lettuce slug</name>
    <dbReference type="NCBI Taxonomy" id="231223"/>
    <lineage>
        <taxon>Eukaryota</taxon>
        <taxon>Metazoa</taxon>
        <taxon>Spiralia</taxon>
        <taxon>Lophotrochozoa</taxon>
        <taxon>Mollusca</taxon>
        <taxon>Gastropoda</taxon>
        <taxon>Heterobranchia</taxon>
        <taxon>Euthyneura</taxon>
        <taxon>Panpulmonata</taxon>
        <taxon>Sacoglossa</taxon>
        <taxon>Placobranchoidea</taxon>
        <taxon>Plakobranchidae</taxon>
        <taxon>Elysia</taxon>
    </lineage>
</organism>
<sequence>MSRKHNRALSALTSGAPSNNLASSIGGEKEATPLLNAPQHPVRTSQNEVTLDQQSGYVKIIEYDLALLDVA</sequence>
<comment type="caution">
    <text evidence="2">The sequence shown here is derived from an EMBL/GenBank/DDBJ whole genome shotgun (WGS) entry which is preliminary data.</text>
</comment>